<dbReference type="EMBL" id="KI536925">
    <property type="protein sequence ID" value="ESR40115.1"/>
    <property type="molecule type" value="Genomic_DNA"/>
</dbReference>
<keyword evidence="3" id="KW-1185">Reference proteome</keyword>
<evidence type="ECO:0000313" key="2">
    <source>
        <dbReference type="EMBL" id="ESR40115.1"/>
    </source>
</evidence>
<dbReference type="FunCoup" id="V4SMJ4">
    <property type="interactions" value="236"/>
</dbReference>
<dbReference type="STRING" id="85681.V4SMJ4"/>
<feature type="region of interest" description="Disordered" evidence="1">
    <location>
        <begin position="302"/>
        <end position="348"/>
    </location>
</feature>
<dbReference type="AlphaFoldDB" id="V4SMJ4"/>
<name>V4SMJ4_CITCL</name>
<dbReference type="OMA" id="PSSEYNC"/>
<dbReference type="PANTHER" id="PTHR37238">
    <property type="entry name" value="OS05G0532500 PROTEIN"/>
    <property type="match status" value="1"/>
</dbReference>
<dbReference type="eggNOG" id="ENOG502QS76">
    <property type="taxonomic scope" value="Eukaryota"/>
</dbReference>
<dbReference type="PANTHER" id="PTHR37238:SF1">
    <property type="entry name" value="OS05G0532500 PROTEIN"/>
    <property type="match status" value="1"/>
</dbReference>
<sequence length="403" mass="44656">MPPRTEVKPKSVRKPLRDLPNNNNGGGRLSKSANLKKKSRSDRQIEDEALDDDSTLDRLLLVQSDLSSLLQQIDELVVQALKVKTMSKQGRKEVEAFTSVLSEMLSTLKPWVPRFQKVLCSPIESEKQLGESLISKTVSTTIDENVCEFGSPEEVNNEDTLISPSPLVSWRANCTIERGRQLFLLTPLPMSKTLSSKCQDPSKSRFERITSKSTVEIPPPLTIPGDANDDLLEGVEIKPTPSKPADSTDSDGLAFKYPELLGIRQACKSGIVWKDLEASPLWKFSPPKSCVLLEPTDEISTEKAAADDTLPTNKSHLPEPFGGNSALIESTPLWKEPESTFRTGKRPGENTLKKELWTRFEAASTFGVHYNASAVERTTRKGFLDMLEEASCDEENSVLDGLR</sequence>
<dbReference type="Gramene" id="ESR40115">
    <property type="protein sequence ID" value="ESR40115"/>
    <property type="gene ID" value="CICLE_v10027417mg"/>
</dbReference>
<evidence type="ECO:0000313" key="3">
    <source>
        <dbReference type="Proteomes" id="UP000030687"/>
    </source>
</evidence>
<dbReference type="Proteomes" id="UP000030687">
    <property type="component" value="Unassembled WGS sequence"/>
</dbReference>
<proteinExistence type="predicted"/>
<reference evidence="2 3" key="1">
    <citation type="submission" date="2013-10" db="EMBL/GenBank/DDBJ databases">
        <authorList>
            <consortium name="International Citrus Genome Consortium"/>
            <person name="Jenkins J."/>
            <person name="Schmutz J."/>
            <person name="Prochnik S."/>
            <person name="Rokhsar D."/>
            <person name="Gmitter F."/>
            <person name="Ollitrault P."/>
            <person name="Machado M."/>
            <person name="Talon M."/>
            <person name="Wincker P."/>
            <person name="Jaillon O."/>
            <person name="Morgante M."/>
        </authorList>
    </citation>
    <scope>NUCLEOTIDE SEQUENCE</scope>
    <source>
        <strain evidence="3">cv. Clemenules</strain>
    </source>
</reference>
<gene>
    <name evidence="2" type="ORF">CICLE_v10027417mg</name>
</gene>
<evidence type="ECO:0000256" key="1">
    <source>
        <dbReference type="SAM" id="MobiDB-lite"/>
    </source>
</evidence>
<organism evidence="2 3">
    <name type="scientific">Citrus clementina</name>
    <name type="common">Clementine</name>
    <name type="synonym">Citrus deliciosa x Citrus sinensis</name>
    <dbReference type="NCBI Taxonomy" id="85681"/>
    <lineage>
        <taxon>Eukaryota</taxon>
        <taxon>Viridiplantae</taxon>
        <taxon>Streptophyta</taxon>
        <taxon>Embryophyta</taxon>
        <taxon>Tracheophyta</taxon>
        <taxon>Spermatophyta</taxon>
        <taxon>Magnoliopsida</taxon>
        <taxon>eudicotyledons</taxon>
        <taxon>Gunneridae</taxon>
        <taxon>Pentapetalae</taxon>
        <taxon>rosids</taxon>
        <taxon>malvids</taxon>
        <taxon>Sapindales</taxon>
        <taxon>Rutaceae</taxon>
        <taxon>Aurantioideae</taxon>
        <taxon>Citrus</taxon>
    </lineage>
</organism>
<dbReference type="InParanoid" id="V4SMJ4"/>
<protein>
    <submittedName>
        <fullName evidence="2">Uncharacterized protein</fullName>
    </submittedName>
</protein>
<feature type="region of interest" description="Disordered" evidence="1">
    <location>
        <begin position="1"/>
        <end position="49"/>
    </location>
</feature>
<accession>V4SMJ4</accession>
<dbReference type="KEGG" id="cic:CICLE_v10027417mg"/>